<keyword evidence="3" id="KW-0964">Secreted</keyword>
<dbReference type="PRINTS" id="PR00827">
    <property type="entry name" value="FELALLERGEN"/>
</dbReference>
<feature type="chain" id="PRO_5028416301" evidence="5">
    <location>
        <begin position="32"/>
        <end position="110"/>
    </location>
</feature>
<evidence type="ECO:0000256" key="1">
    <source>
        <dbReference type="ARBA" id="ARBA00004613"/>
    </source>
</evidence>
<dbReference type="InterPro" id="IPR035960">
    <property type="entry name" value="Secretoglobin_sf"/>
</dbReference>
<reference evidence="7" key="1">
    <citation type="submission" date="2025-08" db="UniProtKB">
        <authorList>
            <consortium name="RefSeq"/>
        </authorList>
    </citation>
    <scope>IDENTIFICATION</scope>
    <source>
        <tissue evidence="7">Spleen</tissue>
    </source>
</reference>
<dbReference type="PANTHER" id="PTHR21226:SF8">
    <property type="entry name" value="ABPA10-RELATED"/>
    <property type="match status" value="1"/>
</dbReference>
<dbReference type="AlphaFoldDB" id="A0A6P5K7B7"/>
<evidence type="ECO:0000256" key="2">
    <source>
        <dbReference type="ARBA" id="ARBA00008650"/>
    </source>
</evidence>
<comment type="similarity">
    <text evidence="2">Belongs to the secretoglobin family.</text>
</comment>
<keyword evidence="4 5" id="KW-0732">Signal</keyword>
<keyword evidence="6" id="KW-1185">Reference proteome</keyword>
<organism evidence="6 7">
    <name type="scientific">Phascolarctos cinereus</name>
    <name type="common">Koala</name>
    <dbReference type="NCBI Taxonomy" id="38626"/>
    <lineage>
        <taxon>Eukaryota</taxon>
        <taxon>Metazoa</taxon>
        <taxon>Chordata</taxon>
        <taxon>Craniata</taxon>
        <taxon>Vertebrata</taxon>
        <taxon>Euteleostomi</taxon>
        <taxon>Mammalia</taxon>
        <taxon>Metatheria</taxon>
        <taxon>Diprotodontia</taxon>
        <taxon>Phascolarctidae</taxon>
        <taxon>Phascolarctos</taxon>
    </lineage>
</organism>
<proteinExistence type="inferred from homology"/>
<name>A0A6P5K7B7_PHACI</name>
<dbReference type="InterPro" id="IPR016126">
    <property type="entry name" value="Secretoglobin"/>
</dbReference>
<dbReference type="InterPro" id="IPR006178">
    <property type="entry name" value="CH1-like"/>
</dbReference>
<dbReference type="Gene3D" id="1.20.920.50">
    <property type="match status" value="1"/>
</dbReference>
<dbReference type="InterPro" id="IPR053723">
    <property type="entry name" value="Secretoglobin_Domain_sf"/>
</dbReference>
<dbReference type="Proteomes" id="UP000515140">
    <property type="component" value="Unplaced"/>
</dbReference>
<gene>
    <name evidence="7" type="primary">LOC110207288</name>
</gene>
<dbReference type="SUPFAM" id="SSF48201">
    <property type="entry name" value="Uteroglobin-like"/>
    <property type="match status" value="1"/>
</dbReference>
<dbReference type="InParanoid" id="A0A6P5K7B7"/>
<dbReference type="GO" id="GO:0005496">
    <property type="term" value="F:steroid binding"/>
    <property type="evidence" value="ECO:0007669"/>
    <property type="project" value="TreeGrafter"/>
</dbReference>
<dbReference type="PROSITE" id="PS51311">
    <property type="entry name" value="SCGB"/>
    <property type="match status" value="1"/>
</dbReference>
<protein>
    <submittedName>
        <fullName evidence="7">Uncharacterized protein LOC110207288 isoform X1</fullName>
    </submittedName>
</protein>
<sequence>MTTGNQSQRLSMITLTVLGLVCLALLPTTDSKSLCPAQLHVLELFLTGNKENFINAVRNFASDNETIDTARKFKSCVDSTLKPQDQNVTFGFVVRSTSLKMYAEKLYKPS</sequence>
<dbReference type="PANTHER" id="PTHR21226">
    <property type="entry name" value="ABPA10-RELATED"/>
    <property type="match status" value="1"/>
</dbReference>
<dbReference type="KEGG" id="pcw:110207288"/>
<evidence type="ECO:0000256" key="4">
    <source>
        <dbReference type="ARBA" id="ARBA00022729"/>
    </source>
</evidence>
<evidence type="ECO:0000256" key="3">
    <source>
        <dbReference type="ARBA" id="ARBA00022525"/>
    </source>
</evidence>
<evidence type="ECO:0000313" key="6">
    <source>
        <dbReference type="Proteomes" id="UP000515140"/>
    </source>
</evidence>
<dbReference type="RefSeq" id="XP_020840576.1">
    <property type="nucleotide sequence ID" value="XM_020984917.1"/>
</dbReference>
<dbReference type="GeneID" id="110207288"/>
<comment type="subcellular location">
    <subcellularLocation>
        <location evidence="1">Secreted</location>
    </subcellularLocation>
</comment>
<dbReference type="GO" id="GO:0005576">
    <property type="term" value="C:extracellular region"/>
    <property type="evidence" value="ECO:0007669"/>
    <property type="project" value="UniProtKB-SubCell"/>
</dbReference>
<feature type="signal peptide" evidence="5">
    <location>
        <begin position="1"/>
        <end position="31"/>
    </location>
</feature>
<dbReference type="Pfam" id="PF01099">
    <property type="entry name" value="Uteroglobin"/>
    <property type="match status" value="1"/>
</dbReference>
<evidence type="ECO:0000313" key="7">
    <source>
        <dbReference type="RefSeq" id="XP_020840576.1"/>
    </source>
</evidence>
<accession>A0A6P5K7B7</accession>
<evidence type="ECO:0000256" key="5">
    <source>
        <dbReference type="SAM" id="SignalP"/>
    </source>
</evidence>